<dbReference type="PROSITE" id="PS51257">
    <property type="entry name" value="PROKAR_LIPOPROTEIN"/>
    <property type="match status" value="1"/>
</dbReference>
<reference evidence="5 6" key="2">
    <citation type="submission" date="2018-06" db="EMBL/GenBank/DDBJ databases">
        <title>Metagenomic assembly of (sub)arctic Cyanobacteria and their associated microbiome from non-axenic cultures.</title>
        <authorList>
            <person name="Baurain D."/>
        </authorList>
    </citation>
    <scope>NUCLEOTIDE SEQUENCE [LARGE SCALE GENOMIC DNA]</scope>
    <source>
        <strain evidence="5">ULC129bin1</strain>
    </source>
</reference>
<evidence type="ECO:0000256" key="1">
    <source>
        <dbReference type="ARBA" id="ARBA00022737"/>
    </source>
</evidence>
<accession>A0A2W4TU69</accession>
<dbReference type="PANTHER" id="PTHR44858">
    <property type="entry name" value="TETRATRICOPEPTIDE REPEAT PROTEIN 6"/>
    <property type="match status" value="1"/>
</dbReference>
<feature type="repeat" description="TPR" evidence="3">
    <location>
        <begin position="68"/>
        <end position="101"/>
    </location>
</feature>
<gene>
    <name evidence="5" type="ORF">DCF25_17315</name>
</gene>
<comment type="caution">
    <text evidence="5">The sequence shown here is derived from an EMBL/GenBank/DDBJ whole genome shotgun (WGS) entry which is preliminary data.</text>
</comment>
<evidence type="ECO:0000256" key="3">
    <source>
        <dbReference type="PROSITE-ProRule" id="PRU00339"/>
    </source>
</evidence>
<dbReference type="Proteomes" id="UP000249354">
    <property type="component" value="Unassembled WGS sequence"/>
</dbReference>
<sequence length="193" mass="21159">MIRLFRAANRIFGLTAIALSLWALGACQPTVKTADDFHQAGIIAIQKDDLATALENLDQAVALESSNPTMLVNRGLVYDELGEYEDAISDYTAAIALDETLSTAYYNRANAHHNLGQFEAAVADYSKAIEQQADFAYAYVNRAINLEVVGEKEKAIADLTRAVEIFKQNGDTEDVERVTAKIELLKQSSAINQ</sequence>
<evidence type="ECO:0000313" key="5">
    <source>
        <dbReference type="EMBL" id="PZO12616.1"/>
    </source>
</evidence>
<keyword evidence="2 3" id="KW-0802">TPR repeat</keyword>
<proteinExistence type="predicted"/>
<reference evidence="6" key="1">
    <citation type="submission" date="2018-04" db="EMBL/GenBank/DDBJ databases">
        <authorList>
            <person name="Cornet L."/>
        </authorList>
    </citation>
    <scope>NUCLEOTIDE SEQUENCE [LARGE SCALE GENOMIC DNA]</scope>
</reference>
<name>A0A2W4TU69_9CYAN</name>
<keyword evidence="1" id="KW-0677">Repeat</keyword>
<dbReference type="PANTHER" id="PTHR44858:SF1">
    <property type="entry name" value="UDP-N-ACETYLGLUCOSAMINE--PEPTIDE N-ACETYLGLUCOSAMINYLTRANSFERASE SPINDLY-RELATED"/>
    <property type="match status" value="1"/>
</dbReference>
<dbReference type="AlphaFoldDB" id="A0A2W4TU69"/>
<dbReference type="Gene3D" id="1.25.40.10">
    <property type="entry name" value="Tetratricopeptide repeat domain"/>
    <property type="match status" value="2"/>
</dbReference>
<evidence type="ECO:0000313" key="6">
    <source>
        <dbReference type="Proteomes" id="UP000249354"/>
    </source>
</evidence>
<feature type="repeat" description="TPR" evidence="3">
    <location>
        <begin position="102"/>
        <end position="135"/>
    </location>
</feature>
<dbReference type="PROSITE" id="PS50005">
    <property type="entry name" value="TPR"/>
    <property type="match status" value="2"/>
</dbReference>
<evidence type="ECO:0000256" key="4">
    <source>
        <dbReference type="SAM" id="SignalP"/>
    </source>
</evidence>
<evidence type="ECO:0000256" key="2">
    <source>
        <dbReference type="ARBA" id="ARBA00022803"/>
    </source>
</evidence>
<dbReference type="EMBL" id="QBMC01000144">
    <property type="protein sequence ID" value="PZO12616.1"/>
    <property type="molecule type" value="Genomic_DNA"/>
</dbReference>
<dbReference type="SUPFAM" id="SSF48452">
    <property type="entry name" value="TPR-like"/>
    <property type="match status" value="1"/>
</dbReference>
<dbReference type="SMART" id="SM00028">
    <property type="entry name" value="TPR"/>
    <property type="match status" value="4"/>
</dbReference>
<dbReference type="InterPro" id="IPR019734">
    <property type="entry name" value="TPR_rpt"/>
</dbReference>
<dbReference type="Pfam" id="PF00515">
    <property type="entry name" value="TPR_1"/>
    <property type="match status" value="2"/>
</dbReference>
<feature type="signal peptide" evidence="4">
    <location>
        <begin position="1"/>
        <end position="25"/>
    </location>
</feature>
<dbReference type="InterPro" id="IPR050498">
    <property type="entry name" value="Ycf3"/>
</dbReference>
<dbReference type="InterPro" id="IPR011990">
    <property type="entry name" value="TPR-like_helical_dom_sf"/>
</dbReference>
<protein>
    <submittedName>
        <fullName evidence="5">Uncharacterized protein</fullName>
    </submittedName>
</protein>
<keyword evidence="4" id="KW-0732">Signal</keyword>
<feature type="chain" id="PRO_5015962033" evidence="4">
    <location>
        <begin position="26"/>
        <end position="193"/>
    </location>
</feature>
<organism evidence="5 6">
    <name type="scientific">Leptolyngbya foveolarum</name>
    <dbReference type="NCBI Taxonomy" id="47253"/>
    <lineage>
        <taxon>Bacteria</taxon>
        <taxon>Bacillati</taxon>
        <taxon>Cyanobacteriota</taxon>
        <taxon>Cyanophyceae</taxon>
        <taxon>Leptolyngbyales</taxon>
        <taxon>Leptolyngbyaceae</taxon>
        <taxon>Leptolyngbya group</taxon>
        <taxon>Leptolyngbya</taxon>
    </lineage>
</organism>